<evidence type="ECO:0000313" key="1">
    <source>
        <dbReference type="EMBL" id="MCZ9293145.1"/>
    </source>
</evidence>
<sequence>MGDRSNINIIQSRNESGGYNGINLYSHWGGLDPQLKALATIARGSIADTRADWGFTALLRLLLTKESGVMFEGAFSTTNISSAQIFSVGTLREAEIMQMDNQHPILAIDLVNDRIVYGFGERDGADVIVPFTADGAAELYALIEKRIRPEFRRDYLNMDPLL</sequence>
<keyword evidence="2" id="KW-1185">Reference proteome</keyword>
<comment type="caution">
    <text evidence="1">The sequence shown here is derived from an EMBL/GenBank/DDBJ whole genome shotgun (WGS) entry which is preliminary data.</text>
</comment>
<dbReference type="RefSeq" id="WP_269964597.1">
    <property type="nucleotide sequence ID" value="NZ_JAKMUS010000001.1"/>
</dbReference>
<accession>A0A9X3LS03</accession>
<proteinExistence type="predicted"/>
<dbReference type="Proteomes" id="UP001146468">
    <property type="component" value="Unassembled WGS sequence"/>
</dbReference>
<evidence type="ECO:0000313" key="2">
    <source>
        <dbReference type="Proteomes" id="UP001146468"/>
    </source>
</evidence>
<reference evidence="1" key="1">
    <citation type="submission" date="2022-02" db="EMBL/GenBank/DDBJ databases">
        <title>Corynebacterium sp. from urogenital microbiome.</title>
        <authorList>
            <person name="Cappelli E.A."/>
            <person name="Ribeiro T.G."/>
            <person name="Peixe L."/>
        </authorList>
    </citation>
    <scope>NUCLEOTIDE SEQUENCE</scope>
    <source>
        <strain evidence="1">C8Ua_172</strain>
    </source>
</reference>
<organism evidence="1 2">
    <name type="scientific">Corynebacterium meitnerae</name>
    <dbReference type="NCBI Taxonomy" id="2913498"/>
    <lineage>
        <taxon>Bacteria</taxon>
        <taxon>Bacillati</taxon>
        <taxon>Actinomycetota</taxon>
        <taxon>Actinomycetes</taxon>
        <taxon>Mycobacteriales</taxon>
        <taxon>Corynebacteriaceae</taxon>
        <taxon>Corynebacterium</taxon>
    </lineage>
</organism>
<dbReference type="EMBL" id="JAKMUS010000001">
    <property type="protein sequence ID" value="MCZ9293145.1"/>
    <property type="molecule type" value="Genomic_DNA"/>
</dbReference>
<dbReference type="AlphaFoldDB" id="A0A9X3LS03"/>
<gene>
    <name evidence="1" type="ORF">L8U60_01410</name>
</gene>
<protein>
    <submittedName>
        <fullName evidence="1">Uncharacterized protein</fullName>
    </submittedName>
</protein>
<name>A0A9X3LS03_9CORY</name>